<dbReference type="AlphaFoldDB" id="A0A8M8USM3"/>
<name>A0A8M8USM3_SESIN</name>
<evidence type="ECO:0000259" key="2">
    <source>
        <dbReference type="Pfam" id="PF03732"/>
    </source>
</evidence>
<accession>A0A8M8USM3</accession>
<evidence type="ECO:0000313" key="4">
    <source>
        <dbReference type="Proteomes" id="UP000504604"/>
    </source>
</evidence>
<organism evidence="4 5">
    <name type="scientific">Sesamum indicum</name>
    <name type="common">Oriental sesame</name>
    <name type="synonym">Sesamum orientale</name>
    <dbReference type="NCBI Taxonomy" id="4182"/>
    <lineage>
        <taxon>Eukaryota</taxon>
        <taxon>Viridiplantae</taxon>
        <taxon>Streptophyta</taxon>
        <taxon>Embryophyta</taxon>
        <taxon>Tracheophyta</taxon>
        <taxon>Spermatophyta</taxon>
        <taxon>Magnoliopsida</taxon>
        <taxon>eudicotyledons</taxon>
        <taxon>Gunneridae</taxon>
        <taxon>Pentapetalae</taxon>
        <taxon>asterids</taxon>
        <taxon>lamiids</taxon>
        <taxon>Lamiales</taxon>
        <taxon>Pedaliaceae</taxon>
        <taxon>Sesamum</taxon>
    </lineage>
</organism>
<dbReference type="Pfam" id="PF14244">
    <property type="entry name" value="Retrotran_gag_3"/>
    <property type="match status" value="1"/>
</dbReference>
<feature type="domain" description="Retrotransposon Copia-like N-terminal" evidence="3">
    <location>
        <begin position="29"/>
        <end position="75"/>
    </location>
</feature>
<keyword evidence="4" id="KW-1185">Reference proteome</keyword>
<dbReference type="KEGG" id="sind:110011335"/>
<dbReference type="GeneID" id="110011335"/>
<feature type="domain" description="Retrotransposon gag" evidence="2">
    <location>
        <begin position="114"/>
        <end position="164"/>
    </location>
</feature>
<dbReference type="PANTHER" id="PTHR37610">
    <property type="entry name" value="CCHC-TYPE DOMAIN-CONTAINING PROTEIN"/>
    <property type="match status" value="1"/>
</dbReference>
<feature type="region of interest" description="Disordered" evidence="1">
    <location>
        <begin position="1"/>
        <end position="22"/>
    </location>
</feature>
<dbReference type="Pfam" id="PF03732">
    <property type="entry name" value="Retrotrans_gag"/>
    <property type="match status" value="1"/>
</dbReference>
<dbReference type="InterPro" id="IPR029472">
    <property type="entry name" value="Copia-like_N"/>
</dbReference>
<dbReference type="Proteomes" id="UP000504604">
    <property type="component" value="Unplaced"/>
</dbReference>
<sequence length="210" mass="23723">MLTAEFSNSAGNEATSRGNIDPDFMQLQSSDHLGMVMVSAVLTSNNYFAWSRAVKRALTAKMKIDFVDGTVVRPAANTAEFNRWNRIDSVVTTCILNCIKKYLAQSFMYVGSARELWIELEARYGESHNPMIYQLQREIREITQENMSVTEYYTKLKRLWDELMCLAPAPKCICTGCTCGVNKAMAEMSASNHLIQFLVGLNNVYDQARS</sequence>
<proteinExistence type="predicted"/>
<reference evidence="5" key="1">
    <citation type="submission" date="2025-08" db="UniProtKB">
        <authorList>
            <consortium name="RefSeq"/>
        </authorList>
    </citation>
    <scope>IDENTIFICATION</scope>
</reference>
<gene>
    <name evidence="5" type="primary">LOC110011335</name>
</gene>
<dbReference type="OrthoDB" id="5544992at2759"/>
<evidence type="ECO:0000259" key="3">
    <source>
        <dbReference type="Pfam" id="PF14244"/>
    </source>
</evidence>
<dbReference type="PANTHER" id="PTHR37610:SF40">
    <property type="entry name" value="OS01G0909600 PROTEIN"/>
    <property type="match status" value="1"/>
</dbReference>
<feature type="compositionally biased region" description="Polar residues" evidence="1">
    <location>
        <begin position="1"/>
        <end position="18"/>
    </location>
</feature>
<evidence type="ECO:0000256" key="1">
    <source>
        <dbReference type="SAM" id="MobiDB-lite"/>
    </source>
</evidence>
<protein>
    <submittedName>
        <fullName evidence="5">Uncharacterized protein LOC110011335</fullName>
    </submittedName>
</protein>
<dbReference type="RefSeq" id="XP_020546985.1">
    <property type="nucleotide sequence ID" value="XM_020691326.1"/>
</dbReference>
<evidence type="ECO:0000313" key="5">
    <source>
        <dbReference type="RefSeq" id="XP_020546985.1"/>
    </source>
</evidence>
<dbReference type="InterPro" id="IPR005162">
    <property type="entry name" value="Retrotrans_gag_dom"/>
</dbReference>